<dbReference type="EMBL" id="OU015568">
    <property type="protein sequence ID" value="CAG5091713.1"/>
    <property type="molecule type" value="Genomic_DNA"/>
</dbReference>
<evidence type="ECO:0000313" key="2">
    <source>
        <dbReference type="EMBL" id="CAG5091713.1"/>
    </source>
</evidence>
<sequence length="222" mass="25824">MDEALKEYLTKVLSESVVEVCDQLGAMKNLLAFSNLDRMRDDLKQNDNFAKISMLDANLLLWISKYVRFEKKLPADNIDDLMVLRDTWKTEQEQENLKKQKETVARLMKNVEDLETALSEKSKEAEELKSKFEEAEKKLKTLEASSKEEKQSLEKKIKEDEIALKNKILELEKENASQIGETYTYKERLKETEANNADLRKSLKKLGKNNRTTIKLNRSAFP</sequence>
<evidence type="ECO:0000256" key="1">
    <source>
        <dbReference type="SAM" id="Coils"/>
    </source>
</evidence>
<reference evidence="2 3" key="1">
    <citation type="submission" date="2021-04" db="EMBL/GenBank/DDBJ databases">
        <authorList>
            <person name="Bliznina A."/>
        </authorList>
    </citation>
    <scope>NUCLEOTIDE SEQUENCE [LARGE SCALE GENOMIC DNA]</scope>
</reference>
<organism evidence="2 3">
    <name type="scientific">Oikopleura dioica</name>
    <name type="common">Tunicate</name>
    <dbReference type="NCBI Taxonomy" id="34765"/>
    <lineage>
        <taxon>Eukaryota</taxon>
        <taxon>Metazoa</taxon>
        <taxon>Chordata</taxon>
        <taxon>Tunicata</taxon>
        <taxon>Appendicularia</taxon>
        <taxon>Copelata</taxon>
        <taxon>Oikopleuridae</taxon>
        <taxon>Oikopleura</taxon>
    </lineage>
</organism>
<accession>A0ABN7S758</accession>
<name>A0ABN7S758_OIKDI</name>
<proteinExistence type="predicted"/>
<gene>
    <name evidence="2" type="ORF">OKIOD_LOCUS4767</name>
</gene>
<protein>
    <submittedName>
        <fullName evidence="2">Oidioi.mRNA.OKI2018_I69.PAR.g13209.t1.cds</fullName>
    </submittedName>
</protein>
<keyword evidence="3" id="KW-1185">Reference proteome</keyword>
<keyword evidence="1" id="KW-0175">Coiled coil</keyword>
<evidence type="ECO:0000313" key="3">
    <source>
        <dbReference type="Proteomes" id="UP001158576"/>
    </source>
</evidence>
<feature type="coiled-coil region" evidence="1">
    <location>
        <begin position="90"/>
        <end position="209"/>
    </location>
</feature>
<dbReference type="Proteomes" id="UP001158576">
    <property type="component" value="Chromosome PAR"/>
</dbReference>